<dbReference type="PANTHER" id="PTHR24410">
    <property type="entry name" value="HL07962P-RELATED"/>
    <property type="match status" value="1"/>
</dbReference>
<protein>
    <recommendedName>
        <fullName evidence="5">BTB/POZ domain-containing protein</fullName>
    </recommendedName>
</protein>
<evidence type="ECO:0000259" key="1">
    <source>
        <dbReference type="PROSITE" id="PS50097"/>
    </source>
</evidence>
<gene>
    <name evidence="3" type="ORF">C1645_814668</name>
</gene>
<dbReference type="InterPro" id="IPR000210">
    <property type="entry name" value="BTB/POZ_dom"/>
</dbReference>
<dbReference type="Pfam" id="PF07534">
    <property type="entry name" value="TLD"/>
    <property type="match status" value="1"/>
</dbReference>
<name>A0A397TKI3_9GLOM</name>
<accession>A0A397TKI3</accession>
<evidence type="ECO:0000259" key="2">
    <source>
        <dbReference type="PROSITE" id="PS51886"/>
    </source>
</evidence>
<organism evidence="3 4">
    <name type="scientific">Glomus cerebriforme</name>
    <dbReference type="NCBI Taxonomy" id="658196"/>
    <lineage>
        <taxon>Eukaryota</taxon>
        <taxon>Fungi</taxon>
        <taxon>Fungi incertae sedis</taxon>
        <taxon>Mucoromycota</taxon>
        <taxon>Glomeromycotina</taxon>
        <taxon>Glomeromycetes</taxon>
        <taxon>Glomerales</taxon>
        <taxon>Glomeraceae</taxon>
        <taxon>Glomus</taxon>
    </lineage>
</organism>
<feature type="domain" description="TLDc" evidence="2">
    <location>
        <begin position="298"/>
        <end position="467"/>
    </location>
</feature>
<reference evidence="3 4" key="1">
    <citation type="submission" date="2018-06" db="EMBL/GenBank/DDBJ databases">
        <title>Comparative genomics reveals the genomic features of Rhizophagus irregularis, R. cerebriforme, R. diaphanum and Gigaspora rosea, and their symbiotic lifestyle signature.</title>
        <authorList>
            <person name="Morin E."/>
            <person name="San Clemente H."/>
            <person name="Chen E.C.H."/>
            <person name="De La Providencia I."/>
            <person name="Hainaut M."/>
            <person name="Kuo A."/>
            <person name="Kohler A."/>
            <person name="Murat C."/>
            <person name="Tang N."/>
            <person name="Roy S."/>
            <person name="Loubradou J."/>
            <person name="Henrissat B."/>
            <person name="Grigoriev I.V."/>
            <person name="Corradi N."/>
            <person name="Roux C."/>
            <person name="Martin F.M."/>
        </authorList>
    </citation>
    <scope>NUCLEOTIDE SEQUENCE [LARGE SCALE GENOMIC DNA]</scope>
    <source>
        <strain evidence="3 4">DAOM 227022</strain>
    </source>
</reference>
<dbReference type="PANTHER" id="PTHR24410:SF23">
    <property type="entry name" value="BTB DOMAIN-CONTAINING PROTEIN-RELATED"/>
    <property type="match status" value="1"/>
</dbReference>
<dbReference type="InterPro" id="IPR011333">
    <property type="entry name" value="SKP1/BTB/POZ_sf"/>
</dbReference>
<dbReference type="PROSITE" id="PS51886">
    <property type="entry name" value="TLDC"/>
    <property type="match status" value="1"/>
</dbReference>
<dbReference type="SUPFAM" id="SSF54695">
    <property type="entry name" value="POZ domain"/>
    <property type="match status" value="1"/>
</dbReference>
<comment type="caution">
    <text evidence="3">The sequence shown here is derived from an EMBL/GenBank/DDBJ whole genome shotgun (WGS) entry which is preliminary data.</text>
</comment>
<dbReference type="Proteomes" id="UP000265703">
    <property type="component" value="Unassembled WGS sequence"/>
</dbReference>
<dbReference type="AlphaFoldDB" id="A0A397TKI3"/>
<keyword evidence="4" id="KW-1185">Reference proteome</keyword>
<dbReference type="OrthoDB" id="194443at2759"/>
<dbReference type="Pfam" id="PF00651">
    <property type="entry name" value="BTB"/>
    <property type="match status" value="1"/>
</dbReference>
<feature type="domain" description="BTB" evidence="1">
    <location>
        <begin position="23"/>
        <end position="98"/>
    </location>
</feature>
<evidence type="ECO:0000313" key="3">
    <source>
        <dbReference type="EMBL" id="RIA97005.1"/>
    </source>
</evidence>
<dbReference type="InterPro" id="IPR006571">
    <property type="entry name" value="TLDc_dom"/>
</dbReference>
<sequence>MATQFLPNLSQDLTKLLDNKKNYDFIINVGNYNNNIGREFSAHSIILETRSAYFEDALSNGLARKENNIFILDFPDISVNLFNILIRYIYGGTINIEHKEAAEILNLLVACEKLKLKELYDFIQDYFIENHQAWLFQNFGLIKQISFKYSEFTKLQNYWKKIVCEQPEILFNAIDFTSVDKETLLSLYKMEDLCMGESELWDHIIRWGKAQHSELPKEIINWTTNDFGILKKTIEDFIPHIRFYDISSDDFYYKIMPYSTILSNDLYQDLSGYHLVSNWQPKFNNLISRNVIIPIDSKLINGEQAALISSWIQGNEENKISTKFKKIYYEFQLLTRGSRDGFTGEIFHKMCDNKGPTITIMRLKNESSILGGYNPINWDYTKHGNYELTPDSFIFSLDKEIILSKVQNNDNAIKQSANYRGPNFVDLQLASIFNVSLGVKFKKIAYYKEIHNEGDFIVDEYEVFSVVRKRNK</sequence>
<dbReference type="Gene3D" id="3.30.710.10">
    <property type="entry name" value="Potassium Channel Kv1.1, Chain A"/>
    <property type="match status" value="1"/>
</dbReference>
<evidence type="ECO:0008006" key="5">
    <source>
        <dbReference type="Google" id="ProtNLM"/>
    </source>
</evidence>
<dbReference type="EMBL" id="QKYT01000036">
    <property type="protein sequence ID" value="RIA97005.1"/>
    <property type="molecule type" value="Genomic_DNA"/>
</dbReference>
<dbReference type="InterPro" id="IPR051481">
    <property type="entry name" value="BTB-POZ/Galectin-3-binding"/>
</dbReference>
<dbReference type="CDD" id="cd18186">
    <property type="entry name" value="BTB_POZ_ZBTB_KLHL-like"/>
    <property type="match status" value="1"/>
</dbReference>
<proteinExistence type="predicted"/>
<dbReference type="SMART" id="SM00225">
    <property type="entry name" value="BTB"/>
    <property type="match status" value="1"/>
</dbReference>
<evidence type="ECO:0000313" key="4">
    <source>
        <dbReference type="Proteomes" id="UP000265703"/>
    </source>
</evidence>
<dbReference type="PROSITE" id="PS50097">
    <property type="entry name" value="BTB"/>
    <property type="match status" value="1"/>
</dbReference>